<evidence type="ECO:0000313" key="2">
    <source>
        <dbReference type="Proteomes" id="UP000199421"/>
    </source>
</evidence>
<keyword evidence="2" id="KW-1185">Reference proteome</keyword>
<reference evidence="2" key="1">
    <citation type="submission" date="2016-10" db="EMBL/GenBank/DDBJ databases">
        <authorList>
            <person name="Varghese N."/>
            <person name="Submissions S."/>
        </authorList>
    </citation>
    <scope>NUCLEOTIDE SEQUENCE [LARGE SCALE GENOMIC DNA]</scope>
    <source>
        <strain evidence="2">DSM 18733</strain>
    </source>
</reference>
<dbReference type="SUPFAM" id="SSF158446">
    <property type="entry name" value="IVS-encoded protein-like"/>
    <property type="match status" value="1"/>
</dbReference>
<dbReference type="RefSeq" id="WP_093330859.1">
    <property type="nucleotide sequence ID" value="NZ_FOAF01000011.1"/>
</dbReference>
<dbReference type="AlphaFoldDB" id="A0A1H7XSC9"/>
<dbReference type="Proteomes" id="UP000199421">
    <property type="component" value="Unassembled WGS sequence"/>
</dbReference>
<dbReference type="InterPro" id="IPR036583">
    <property type="entry name" value="23S_rRNA_IVS_sf"/>
</dbReference>
<dbReference type="PANTHER" id="PTHR38471:SF2">
    <property type="entry name" value="FOUR HELIX BUNDLE PROTEIN"/>
    <property type="match status" value="1"/>
</dbReference>
<name>A0A1H7XSC9_OLID1</name>
<dbReference type="Pfam" id="PF05635">
    <property type="entry name" value="23S_rRNA_IVP"/>
    <property type="match status" value="1"/>
</dbReference>
<dbReference type="Gene3D" id="1.20.1440.60">
    <property type="entry name" value="23S rRNA-intervening sequence"/>
    <property type="match status" value="1"/>
</dbReference>
<accession>A0A1H7XSC9</accession>
<evidence type="ECO:0000313" key="1">
    <source>
        <dbReference type="EMBL" id="SEM36690.1"/>
    </source>
</evidence>
<dbReference type="PANTHER" id="PTHR38471">
    <property type="entry name" value="FOUR HELIX BUNDLE PROTEIN"/>
    <property type="match status" value="1"/>
</dbReference>
<gene>
    <name evidence="1" type="ORF">SAMN05661044_04976</name>
</gene>
<dbReference type="OrthoDB" id="9811959at2"/>
<dbReference type="InterPro" id="IPR012657">
    <property type="entry name" value="23S_rRNA-intervening_sequence"/>
</dbReference>
<organism evidence="1 2">
    <name type="scientific">Olivibacter domesticus</name>
    <name type="common">Pseudosphingobacterium domesticum</name>
    <dbReference type="NCBI Taxonomy" id="407022"/>
    <lineage>
        <taxon>Bacteria</taxon>
        <taxon>Pseudomonadati</taxon>
        <taxon>Bacteroidota</taxon>
        <taxon>Sphingobacteriia</taxon>
        <taxon>Sphingobacteriales</taxon>
        <taxon>Sphingobacteriaceae</taxon>
        <taxon>Olivibacter</taxon>
    </lineage>
</organism>
<dbReference type="STRING" id="407022.SAMN05661044_04976"/>
<dbReference type="CDD" id="cd16377">
    <property type="entry name" value="23S_rRNA_IVP_like"/>
    <property type="match status" value="1"/>
</dbReference>
<sequence length="127" mass="14931">MKENIKSYTELEVWKKARELVKEIYLTTANYPQDEVFGLVNQMRRCAVSVPSNIAEGCGRNHTKDSIQFFFIGRGSLYELETQIHLSSDLNFINKEELEKLLSQLLHARKLLNGFIRYYQQLKDKEQ</sequence>
<proteinExistence type="predicted"/>
<protein>
    <submittedName>
        <fullName evidence="1">Four helix bundle protein</fullName>
    </submittedName>
</protein>
<dbReference type="NCBIfam" id="TIGR02436">
    <property type="entry name" value="four helix bundle protein"/>
    <property type="match status" value="1"/>
</dbReference>
<dbReference type="EMBL" id="FOAF01000011">
    <property type="protein sequence ID" value="SEM36690.1"/>
    <property type="molecule type" value="Genomic_DNA"/>
</dbReference>